<evidence type="ECO:0000313" key="1">
    <source>
        <dbReference type="EMBL" id="EFZ15051.1"/>
    </source>
</evidence>
<feature type="non-terminal residue" evidence="1">
    <location>
        <position position="86"/>
    </location>
</feature>
<dbReference type="AlphaFoldDB" id="E9IWK2"/>
<dbReference type="EMBL" id="GL766572">
    <property type="protein sequence ID" value="EFZ15051.1"/>
    <property type="molecule type" value="Genomic_DNA"/>
</dbReference>
<accession>E9IWK2</accession>
<reference evidence="1" key="1">
    <citation type="journal article" date="2011" name="Proc. Natl. Acad. Sci. U.S.A.">
        <title>The genome of the fire ant Solenopsis invicta.</title>
        <authorList>
            <person name="Wurm Y."/>
            <person name="Wang J."/>
            <person name="Riba-Grognuz O."/>
            <person name="Corona M."/>
            <person name="Nygaard S."/>
            <person name="Hunt B.G."/>
            <person name="Ingram K.K."/>
            <person name="Falquet L."/>
            <person name="Nipitwattanaphon M."/>
            <person name="Gotzek D."/>
            <person name="Dijkstra M.B."/>
            <person name="Oettler J."/>
            <person name="Comtesse F."/>
            <person name="Shih C.J."/>
            <person name="Wu W.J."/>
            <person name="Yang C.C."/>
            <person name="Thomas J."/>
            <person name="Beaudoing E."/>
            <person name="Pradervand S."/>
            <person name="Flegel V."/>
            <person name="Cook E.D."/>
            <person name="Fabbretti R."/>
            <person name="Stockinger H."/>
            <person name="Long L."/>
            <person name="Farmerie W.G."/>
            <person name="Oakey J."/>
            <person name="Boomsma J.J."/>
            <person name="Pamilo P."/>
            <person name="Yi S.V."/>
            <person name="Heinze J."/>
            <person name="Goodisman M.A."/>
            <person name="Farinelli L."/>
            <person name="Harshman K."/>
            <person name="Hulo N."/>
            <person name="Cerutti L."/>
            <person name="Xenarios I."/>
            <person name="Shoemaker D."/>
            <person name="Keller L."/>
        </authorList>
    </citation>
    <scope>NUCLEOTIDE SEQUENCE [LARGE SCALE GENOMIC DNA]</scope>
</reference>
<sequence>MEEDSKVQGEGVRERNYWEREENKKCKMCGLEEETWGHVWEECGSWGAEGSWEEMVEKVLGENGDGEDWLRKLERFREGSSMEGGE</sequence>
<organism>
    <name type="scientific">Solenopsis invicta</name>
    <name type="common">Red imported fire ant</name>
    <name type="synonym">Solenopsis wagneri</name>
    <dbReference type="NCBI Taxonomy" id="13686"/>
    <lineage>
        <taxon>Eukaryota</taxon>
        <taxon>Metazoa</taxon>
        <taxon>Ecdysozoa</taxon>
        <taxon>Arthropoda</taxon>
        <taxon>Hexapoda</taxon>
        <taxon>Insecta</taxon>
        <taxon>Pterygota</taxon>
        <taxon>Neoptera</taxon>
        <taxon>Endopterygota</taxon>
        <taxon>Hymenoptera</taxon>
        <taxon>Apocrita</taxon>
        <taxon>Aculeata</taxon>
        <taxon>Formicoidea</taxon>
        <taxon>Formicidae</taxon>
        <taxon>Myrmicinae</taxon>
        <taxon>Solenopsis</taxon>
    </lineage>
</organism>
<dbReference type="HOGENOM" id="CLU_2365655_0_0_1"/>
<protein>
    <submittedName>
        <fullName evidence="1">Uncharacterized protein</fullName>
    </submittedName>
</protein>
<proteinExistence type="predicted"/>
<gene>
    <name evidence="1" type="ORF">SINV_00321</name>
</gene>
<name>E9IWK2_SOLIN</name>